<keyword evidence="4" id="KW-0479">Metal-binding</keyword>
<evidence type="ECO:0000256" key="5">
    <source>
        <dbReference type="ARBA" id="ARBA00022801"/>
    </source>
</evidence>
<dbReference type="InterPro" id="IPR018497">
    <property type="entry name" value="Peptidase_M13_C"/>
</dbReference>
<dbReference type="SUPFAM" id="SSF55486">
    <property type="entry name" value="Metalloproteases ('zincins'), catalytic domain"/>
    <property type="match status" value="1"/>
</dbReference>
<evidence type="ECO:0000256" key="8">
    <source>
        <dbReference type="SAM" id="SignalP"/>
    </source>
</evidence>
<comment type="caution">
    <text evidence="11">The sequence shown here is derived from an EMBL/GenBank/DDBJ whole genome shotgun (WGS) entry which is preliminary data.</text>
</comment>
<dbReference type="Pfam" id="PF01431">
    <property type="entry name" value="Peptidase_M13"/>
    <property type="match status" value="1"/>
</dbReference>
<keyword evidence="5" id="KW-0378">Hydrolase</keyword>
<dbReference type="InterPro" id="IPR000718">
    <property type="entry name" value="Peptidase_M13"/>
</dbReference>
<evidence type="ECO:0000313" key="12">
    <source>
        <dbReference type="Proteomes" id="UP000637632"/>
    </source>
</evidence>
<accession>A0ABR6XIU7</accession>
<evidence type="ECO:0000256" key="3">
    <source>
        <dbReference type="ARBA" id="ARBA00022670"/>
    </source>
</evidence>
<dbReference type="PROSITE" id="PS51885">
    <property type="entry name" value="NEPRILYSIN"/>
    <property type="match status" value="1"/>
</dbReference>
<name>A0ABR6XIU7_9BURK</name>
<evidence type="ECO:0000313" key="11">
    <source>
        <dbReference type="EMBL" id="MBC3812796.1"/>
    </source>
</evidence>
<keyword evidence="8" id="KW-0732">Signal</keyword>
<dbReference type="PANTHER" id="PTHR11733">
    <property type="entry name" value="ZINC METALLOPROTEASE FAMILY M13 NEPRILYSIN-RELATED"/>
    <property type="match status" value="1"/>
</dbReference>
<dbReference type="EMBL" id="JACOFT010000006">
    <property type="protein sequence ID" value="MBC3812796.1"/>
    <property type="molecule type" value="Genomic_DNA"/>
</dbReference>
<dbReference type="InterPro" id="IPR008753">
    <property type="entry name" value="Peptidase_M13_N"/>
</dbReference>
<evidence type="ECO:0000256" key="7">
    <source>
        <dbReference type="ARBA" id="ARBA00023049"/>
    </source>
</evidence>
<organism evidence="11 12">
    <name type="scientific">Undibacterium aquatile</name>
    <dbReference type="NCBI Taxonomy" id="1537398"/>
    <lineage>
        <taxon>Bacteria</taxon>
        <taxon>Pseudomonadati</taxon>
        <taxon>Pseudomonadota</taxon>
        <taxon>Betaproteobacteria</taxon>
        <taxon>Burkholderiales</taxon>
        <taxon>Oxalobacteraceae</taxon>
        <taxon>Undibacterium</taxon>
    </lineage>
</organism>
<evidence type="ECO:0000259" key="10">
    <source>
        <dbReference type="Pfam" id="PF05649"/>
    </source>
</evidence>
<evidence type="ECO:0000259" key="9">
    <source>
        <dbReference type="Pfam" id="PF01431"/>
    </source>
</evidence>
<protein>
    <submittedName>
        <fullName evidence="11">M13 family metallopeptidase</fullName>
    </submittedName>
</protein>
<reference evidence="11 12" key="1">
    <citation type="submission" date="2020-08" db="EMBL/GenBank/DDBJ databases">
        <title>Novel species isolated from subtropical streams in China.</title>
        <authorList>
            <person name="Lu H."/>
        </authorList>
    </citation>
    <scope>NUCLEOTIDE SEQUENCE [LARGE SCALE GENOMIC DNA]</scope>
    <source>
        <strain evidence="11 12">CCTCC AB 2015119</strain>
    </source>
</reference>
<comment type="cofactor">
    <cofactor evidence="1">
        <name>Zn(2+)</name>
        <dbReference type="ChEBI" id="CHEBI:29105"/>
    </cofactor>
</comment>
<feature type="domain" description="Peptidase M13 C-terminal" evidence="9">
    <location>
        <begin position="478"/>
        <end position="671"/>
    </location>
</feature>
<gene>
    <name evidence="11" type="ORF">H8K26_15230</name>
</gene>
<evidence type="ECO:0000256" key="6">
    <source>
        <dbReference type="ARBA" id="ARBA00022833"/>
    </source>
</evidence>
<feature type="chain" id="PRO_5045675294" evidence="8">
    <location>
        <begin position="28"/>
        <end position="683"/>
    </location>
</feature>
<dbReference type="PANTHER" id="PTHR11733:SF167">
    <property type="entry name" value="FI17812P1-RELATED"/>
    <property type="match status" value="1"/>
</dbReference>
<dbReference type="InterPro" id="IPR024079">
    <property type="entry name" value="MetalloPept_cat_dom_sf"/>
</dbReference>
<evidence type="ECO:0000256" key="4">
    <source>
        <dbReference type="ARBA" id="ARBA00022723"/>
    </source>
</evidence>
<dbReference type="RefSeq" id="WP_190480706.1">
    <property type="nucleotide sequence ID" value="NZ_JACOFT010000006.1"/>
</dbReference>
<feature type="signal peptide" evidence="8">
    <location>
        <begin position="1"/>
        <end position="27"/>
    </location>
</feature>
<dbReference type="Proteomes" id="UP000637632">
    <property type="component" value="Unassembled WGS sequence"/>
</dbReference>
<evidence type="ECO:0000256" key="1">
    <source>
        <dbReference type="ARBA" id="ARBA00001947"/>
    </source>
</evidence>
<dbReference type="Gene3D" id="3.40.390.10">
    <property type="entry name" value="Collagenase (Catalytic Domain)"/>
    <property type="match status" value="1"/>
</dbReference>
<proteinExistence type="inferred from homology"/>
<dbReference type="InterPro" id="IPR042089">
    <property type="entry name" value="Peptidase_M13_dom_2"/>
</dbReference>
<dbReference type="Pfam" id="PF05649">
    <property type="entry name" value="Peptidase_M13_N"/>
    <property type="match status" value="1"/>
</dbReference>
<dbReference type="CDD" id="cd08662">
    <property type="entry name" value="M13"/>
    <property type="match status" value="1"/>
</dbReference>
<dbReference type="PRINTS" id="PR00786">
    <property type="entry name" value="NEPRILYSIN"/>
</dbReference>
<feature type="domain" description="Peptidase M13 N-terminal" evidence="10">
    <location>
        <begin position="48"/>
        <end position="426"/>
    </location>
</feature>
<keyword evidence="6" id="KW-0862">Zinc</keyword>
<keyword evidence="12" id="KW-1185">Reference proteome</keyword>
<keyword evidence="7" id="KW-0482">Metalloprotease</keyword>
<keyword evidence="3" id="KW-0645">Protease</keyword>
<dbReference type="Gene3D" id="1.10.1380.10">
    <property type="entry name" value="Neutral endopeptidase , domain2"/>
    <property type="match status" value="1"/>
</dbReference>
<comment type="similarity">
    <text evidence="2">Belongs to the peptidase M13 family.</text>
</comment>
<sequence length="683" mass="76283">MSTPQFFKRSILATLVSLACMSAPSQAQTATSNQLVLESSTMDLKADPCTQFFEYANGLWLKNNPIPADRSRYSAYDEVTERNMIALKKIAETAAAGHDQHRAAQLVGAFYASGMNEAQIEKEGVRPLDPTLAKINAIHDKQQLISMIAALHKQGVNPLFGFTIDQDAKNANRYIPQLMQGGLGLPDRDYYLKTDAKTKEIRAKYLSYMTQMFGFLGDTSEVAAKNAADVLALETRLAKVSLTKVELRDPQASYHLSDLAGLQKLTKSTPWATYFSGVGLTQPGQINIAHPKFFAEADRLLDRVPLDQWKTYLRWELLNTRASALSSALVNAHFDFYGKTLAGTKELQPRWKRVLASIDAQAGEAMGELYVAQFFGPEAKAGVQEMVMNIKAAMRDSISKLEWMSDVTKQQSYKKLDTVMVKIGYPDVWRDYSGLQIDKGSYADNIARASEFEFKRVLAKLGKPIDRNEWGMTPQTVNAYYNPTMNEMVFPAGILQPPLYHVNADPAANYGNTGATIGHELTHGFDDEGRQFDAQGNLKSWWTPQDEKKFLLRAKAIERQFDEFNPIDQLHINGKLTAGENIADLGGLKIALQALRQSLKAKPQAAEIDGLTPDQRFFVANAQSFRSLIRDEMLRMKLATDPHAPDKYRVIAPLANMPEFAEAFQCKGDRSPLRQGAKRVNIW</sequence>
<evidence type="ECO:0000256" key="2">
    <source>
        <dbReference type="ARBA" id="ARBA00007357"/>
    </source>
</evidence>